<accession>A0A2N3YLE6</accession>
<dbReference type="SUPFAM" id="SSF52540">
    <property type="entry name" value="P-loop containing nucleoside triphosphate hydrolases"/>
    <property type="match status" value="1"/>
</dbReference>
<evidence type="ECO:0000313" key="3">
    <source>
        <dbReference type="EMBL" id="PKW27629.1"/>
    </source>
</evidence>
<evidence type="ECO:0000256" key="1">
    <source>
        <dbReference type="SAM" id="Coils"/>
    </source>
</evidence>
<dbReference type="PANTHER" id="PTHR30121:SF6">
    <property type="entry name" value="SLR6007 PROTEIN"/>
    <property type="match status" value="1"/>
</dbReference>
<dbReference type="Pfam" id="PF05872">
    <property type="entry name" value="HerA_C"/>
    <property type="match status" value="1"/>
</dbReference>
<proteinExistence type="predicted"/>
<keyword evidence="1" id="KW-0175">Coiled coil</keyword>
<feature type="domain" description="Helicase HerA-like C-terminal" evidence="2">
    <location>
        <begin position="56"/>
        <end position="567"/>
    </location>
</feature>
<comment type="caution">
    <text evidence="3">The sequence shown here is derived from an EMBL/GenBank/DDBJ whole genome shotgun (WGS) entry which is preliminary data.</text>
</comment>
<dbReference type="EMBL" id="PJNE01000001">
    <property type="protein sequence ID" value="PKW27629.1"/>
    <property type="molecule type" value="Genomic_DNA"/>
</dbReference>
<dbReference type="InterPro" id="IPR027417">
    <property type="entry name" value="P-loop_NTPase"/>
</dbReference>
<dbReference type="Gene3D" id="3.40.50.300">
    <property type="entry name" value="P-loop containing nucleotide triphosphate hydrolases"/>
    <property type="match status" value="2"/>
</dbReference>
<evidence type="ECO:0000313" key="4">
    <source>
        <dbReference type="Proteomes" id="UP000233781"/>
    </source>
</evidence>
<organism evidence="3 4">
    <name type="scientific">Phycicoccus duodecadis</name>
    <dbReference type="NCBI Taxonomy" id="173053"/>
    <lineage>
        <taxon>Bacteria</taxon>
        <taxon>Bacillati</taxon>
        <taxon>Actinomycetota</taxon>
        <taxon>Actinomycetes</taxon>
        <taxon>Micrococcales</taxon>
        <taxon>Intrasporangiaceae</taxon>
        <taxon>Phycicoccus</taxon>
    </lineage>
</organism>
<feature type="coiled-coil region" evidence="1">
    <location>
        <begin position="467"/>
        <end position="514"/>
    </location>
</feature>
<sequence>MGEHAAGSAAKPRAGARLALVSESSDTTLIDEIRSGYAFEGAALEFGAAVLDGTAHPDAVVRIPLSAMNRHGLVAGATGTGKTKTLQLMAEQLAAQGVPVFLADVKGDLSGMATPGEASDRVTARSQDVGMTWQPTSFPVSFYALGGLGKGVPVRASVTTFGPTLLAKVLGLNETQESSLGLVFHYADQNGYFLDTLADLRAVVQHLTSDEGKAELKELGGLSSATAGVILRELITFSDQGADAFFGLAEFDTSVLLQTAADGRGTVSMLELPAVQDRPALFSTFLMWLLADLFHDLPEVGDVDKPKLVFFFDEAHLLFNDASKDFLDAIQQTVRLIRSKGVGIFFVTQSPKDVPPDVLAQLGNRVQHALRAFTPDDAAALKAAVKTYPHTAYDLEELLTTLGTGEAVVTVLSEKGAPTPVAWTRMRAPQSLMAPSPDATIDAAVAASPLLATYGQPVERDSAFEMLDRAASERVKADEAAKAAQEKAKADEAAAEEAAKAQAAAEKAAAKERETAAKAQAAAERKQASEPGVVQQVVTSSAFRSVLRSAGTVLGREITRSIFGTTRRR</sequence>
<dbReference type="PANTHER" id="PTHR30121">
    <property type="entry name" value="UNCHARACTERIZED PROTEIN YJGR-RELATED"/>
    <property type="match status" value="1"/>
</dbReference>
<dbReference type="OrthoDB" id="9758751at2"/>
<dbReference type="InterPro" id="IPR051162">
    <property type="entry name" value="T4SS_component"/>
</dbReference>
<dbReference type="AlphaFoldDB" id="A0A2N3YLE6"/>
<dbReference type="Proteomes" id="UP000233781">
    <property type="component" value="Unassembled WGS sequence"/>
</dbReference>
<protein>
    <recommendedName>
        <fullName evidence="2">Helicase HerA-like C-terminal domain-containing protein</fullName>
    </recommendedName>
</protein>
<reference evidence="3 4" key="1">
    <citation type="submission" date="2017-12" db="EMBL/GenBank/DDBJ databases">
        <title>Sequencing the genomes of 1000 Actinobacteria strains.</title>
        <authorList>
            <person name="Klenk H.-P."/>
        </authorList>
    </citation>
    <scope>NUCLEOTIDE SEQUENCE [LARGE SCALE GENOMIC DNA]</scope>
    <source>
        <strain evidence="3 4">DSM 12806</strain>
    </source>
</reference>
<dbReference type="InterPro" id="IPR033186">
    <property type="entry name" value="HerA_C"/>
</dbReference>
<name>A0A2N3YLE6_9MICO</name>
<keyword evidence="4" id="KW-1185">Reference proteome</keyword>
<evidence type="ECO:0000259" key="2">
    <source>
        <dbReference type="Pfam" id="PF05872"/>
    </source>
</evidence>
<dbReference type="RefSeq" id="WP_101396027.1">
    <property type="nucleotide sequence ID" value="NZ_PJNE01000001.1"/>
</dbReference>
<gene>
    <name evidence="3" type="ORF">ATL31_2479</name>
</gene>